<reference evidence="2 4" key="1">
    <citation type="journal article" date="2020" name="FEMS Microbiol. Ecol.">
        <title>Temporal dynamics of bacterial communities during seed development and maturation.</title>
        <authorList>
            <person name="Chesneau G."/>
            <person name="Torres-Cortes G."/>
            <person name="Briand M."/>
            <person name="Darrasse A."/>
            <person name="Preveaux A."/>
            <person name="Marais C."/>
            <person name="Jacques M.A."/>
            <person name="Shade A."/>
            <person name="Barret M."/>
        </authorList>
    </citation>
    <scope>NUCLEOTIDE SEQUENCE [LARGE SCALE GENOMIC DNA]</scope>
    <source>
        <strain evidence="2 4">CFBP13599</strain>
    </source>
</reference>
<name>A0AAJ6M2V2_9PSED</name>
<gene>
    <name evidence="2" type="ORF">IFT38_10650</name>
    <name evidence="3" type="ORF">RI108_11220</name>
</gene>
<feature type="region of interest" description="Disordered" evidence="1">
    <location>
        <begin position="14"/>
        <end position="97"/>
    </location>
</feature>
<evidence type="ECO:0000313" key="5">
    <source>
        <dbReference type="Proteomes" id="UP001258207"/>
    </source>
</evidence>
<evidence type="ECO:0000313" key="4">
    <source>
        <dbReference type="Proteomes" id="UP000620025"/>
    </source>
</evidence>
<protein>
    <submittedName>
        <fullName evidence="3">Uncharacterized protein</fullName>
    </submittedName>
</protein>
<keyword evidence="4" id="KW-1185">Reference proteome</keyword>
<proteinExistence type="predicted"/>
<dbReference type="EMBL" id="CP134081">
    <property type="protein sequence ID" value="WNC11973.1"/>
    <property type="molecule type" value="Genomic_DNA"/>
</dbReference>
<dbReference type="Proteomes" id="UP000620025">
    <property type="component" value="Unassembled WGS sequence"/>
</dbReference>
<dbReference type="AlphaFoldDB" id="A0AAJ6M2V2"/>
<feature type="compositionally biased region" description="Polar residues" evidence="1">
    <location>
        <begin position="40"/>
        <end position="54"/>
    </location>
</feature>
<evidence type="ECO:0000313" key="2">
    <source>
        <dbReference type="EMBL" id="MBD8770003.1"/>
    </source>
</evidence>
<dbReference type="Proteomes" id="UP001258207">
    <property type="component" value="Chromosome"/>
</dbReference>
<organism evidence="3 5">
    <name type="scientific">Pseudomonas coleopterorum</name>
    <dbReference type="NCBI Taxonomy" id="1605838"/>
    <lineage>
        <taxon>Bacteria</taxon>
        <taxon>Pseudomonadati</taxon>
        <taxon>Pseudomonadota</taxon>
        <taxon>Gammaproteobacteria</taxon>
        <taxon>Pseudomonadales</taxon>
        <taxon>Pseudomonadaceae</taxon>
        <taxon>Pseudomonas</taxon>
    </lineage>
</organism>
<sequence>MLSHSALADVAAAHAPLRQPLSLAANDTSNPYNSPIRRINPNSRQGTTAPNPQLRQPTPRTDNPRPPTLENRGIGNGDNLRRPANGTQQPRTAPGTR</sequence>
<evidence type="ECO:0000313" key="3">
    <source>
        <dbReference type="EMBL" id="WNC11973.1"/>
    </source>
</evidence>
<reference evidence="3" key="2">
    <citation type="submission" date="2023-09" db="EMBL/GenBank/DDBJ databases">
        <title>First report of Pseudomonas coleopterorum DJ13 causing leaf spot on Rhododendron pulchrum Sweet in China.</title>
        <authorList>
            <person name="Zhang Y."/>
        </authorList>
    </citation>
    <scope>NUCLEOTIDE SEQUENCE</scope>
    <source>
        <strain evidence="3">DJ13</strain>
    </source>
</reference>
<dbReference type="EMBL" id="JACYWZ010000003">
    <property type="protein sequence ID" value="MBD8770003.1"/>
    <property type="molecule type" value="Genomic_DNA"/>
</dbReference>
<evidence type="ECO:0000256" key="1">
    <source>
        <dbReference type="SAM" id="MobiDB-lite"/>
    </source>
</evidence>
<accession>A0AAJ6M2V2</accession>